<dbReference type="InterPro" id="IPR008913">
    <property type="entry name" value="Znf_CHY"/>
</dbReference>
<evidence type="ECO:0000256" key="3">
    <source>
        <dbReference type="ARBA" id="ARBA00022833"/>
    </source>
</evidence>
<dbReference type="Gene3D" id="2.20.28.10">
    <property type="match status" value="1"/>
</dbReference>
<dbReference type="InterPro" id="IPR001841">
    <property type="entry name" value="Znf_RING"/>
</dbReference>
<evidence type="ECO:0000256" key="2">
    <source>
        <dbReference type="ARBA" id="ARBA00022771"/>
    </source>
</evidence>
<dbReference type="GO" id="GO:0008270">
    <property type="term" value="F:zinc ion binding"/>
    <property type="evidence" value="ECO:0007669"/>
    <property type="project" value="UniProtKB-KW"/>
</dbReference>
<keyword evidence="2 4" id="KW-0863">Zinc-finger</keyword>
<evidence type="ECO:0000313" key="10">
    <source>
        <dbReference type="Proteomes" id="UP000799776"/>
    </source>
</evidence>
<evidence type="ECO:0000256" key="5">
    <source>
        <dbReference type="SAM" id="MobiDB-lite"/>
    </source>
</evidence>
<dbReference type="SUPFAM" id="SSF161245">
    <property type="entry name" value="Zinc hairpin stack"/>
    <property type="match status" value="1"/>
</dbReference>
<evidence type="ECO:0000259" key="8">
    <source>
        <dbReference type="PROSITE" id="PS51270"/>
    </source>
</evidence>
<dbReference type="PROSITE" id="PS51266">
    <property type="entry name" value="ZF_CHY"/>
    <property type="match status" value="1"/>
</dbReference>
<keyword evidence="1" id="KW-0479">Metal-binding</keyword>
<dbReference type="Pfam" id="PF13639">
    <property type="entry name" value="zf-RING_2"/>
    <property type="match status" value="1"/>
</dbReference>
<dbReference type="AlphaFoldDB" id="A0A9P4LU48"/>
<dbReference type="Proteomes" id="UP000799776">
    <property type="component" value="Unassembled WGS sequence"/>
</dbReference>
<accession>A0A9P4LU48</accession>
<dbReference type="Pfam" id="PF05495">
    <property type="entry name" value="zf-CHY"/>
    <property type="match status" value="1"/>
</dbReference>
<evidence type="ECO:0000256" key="1">
    <source>
        <dbReference type="ARBA" id="ARBA00022723"/>
    </source>
</evidence>
<feature type="domain" description="RING-type" evidence="6">
    <location>
        <begin position="264"/>
        <end position="306"/>
    </location>
</feature>
<dbReference type="EMBL" id="ML978726">
    <property type="protein sequence ID" value="KAF2086160.1"/>
    <property type="molecule type" value="Genomic_DNA"/>
</dbReference>
<dbReference type="GO" id="GO:0061630">
    <property type="term" value="F:ubiquitin protein ligase activity"/>
    <property type="evidence" value="ECO:0007669"/>
    <property type="project" value="TreeGrafter"/>
</dbReference>
<organism evidence="9 10">
    <name type="scientific">Saccharata proteae CBS 121410</name>
    <dbReference type="NCBI Taxonomy" id="1314787"/>
    <lineage>
        <taxon>Eukaryota</taxon>
        <taxon>Fungi</taxon>
        <taxon>Dikarya</taxon>
        <taxon>Ascomycota</taxon>
        <taxon>Pezizomycotina</taxon>
        <taxon>Dothideomycetes</taxon>
        <taxon>Dothideomycetes incertae sedis</taxon>
        <taxon>Botryosphaeriales</taxon>
        <taxon>Saccharataceae</taxon>
        <taxon>Saccharata</taxon>
    </lineage>
</organism>
<dbReference type="SUPFAM" id="SSF57850">
    <property type="entry name" value="RING/U-box"/>
    <property type="match status" value="1"/>
</dbReference>
<dbReference type="OrthoDB" id="411372at2759"/>
<dbReference type="PROSITE" id="PS50089">
    <property type="entry name" value="ZF_RING_2"/>
    <property type="match status" value="1"/>
</dbReference>
<evidence type="ECO:0000259" key="6">
    <source>
        <dbReference type="PROSITE" id="PS50089"/>
    </source>
</evidence>
<evidence type="ECO:0000256" key="4">
    <source>
        <dbReference type="PROSITE-ProRule" id="PRU00601"/>
    </source>
</evidence>
<reference evidence="9" key="1">
    <citation type="journal article" date="2020" name="Stud. Mycol.">
        <title>101 Dothideomycetes genomes: a test case for predicting lifestyles and emergence of pathogens.</title>
        <authorList>
            <person name="Haridas S."/>
            <person name="Albert R."/>
            <person name="Binder M."/>
            <person name="Bloem J."/>
            <person name="Labutti K."/>
            <person name="Salamov A."/>
            <person name="Andreopoulos B."/>
            <person name="Baker S."/>
            <person name="Barry K."/>
            <person name="Bills G."/>
            <person name="Bluhm B."/>
            <person name="Cannon C."/>
            <person name="Castanera R."/>
            <person name="Culley D."/>
            <person name="Daum C."/>
            <person name="Ezra D."/>
            <person name="Gonzalez J."/>
            <person name="Henrissat B."/>
            <person name="Kuo A."/>
            <person name="Liang C."/>
            <person name="Lipzen A."/>
            <person name="Lutzoni F."/>
            <person name="Magnuson J."/>
            <person name="Mondo S."/>
            <person name="Nolan M."/>
            <person name="Ohm R."/>
            <person name="Pangilinan J."/>
            <person name="Park H.-J."/>
            <person name="Ramirez L."/>
            <person name="Alfaro M."/>
            <person name="Sun H."/>
            <person name="Tritt A."/>
            <person name="Yoshinaga Y."/>
            <person name="Zwiers L.-H."/>
            <person name="Turgeon B."/>
            <person name="Goodwin S."/>
            <person name="Spatafora J."/>
            <person name="Crous P."/>
            <person name="Grigoriev I."/>
        </authorList>
    </citation>
    <scope>NUCLEOTIDE SEQUENCE</scope>
    <source>
        <strain evidence="9">CBS 121410</strain>
    </source>
</reference>
<feature type="region of interest" description="Disordered" evidence="5">
    <location>
        <begin position="57"/>
        <end position="81"/>
    </location>
</feature>
<dbReference type="GO" id="GO:0016567">
    <property type="term" value="P:protein ubiquitination"/>
    <property type="evidence" value="ECO:0007669"/>
    <property type="project" value="TreeGrafter"/>
</dbReference>
<keyword evidence="3" id="KW-0862">Zinc</keyword>
<sequence>AAPMAGSLPADDGMRLLRQRIHDIRDLAVSNEEKAKRMHILMTERYHARRMLHVDSPGMDLSPERPFTPTSVSSALEPDTPLPLSSPASVYSTYEHGAYNLTVKDLKPTFQPKPDFPNGDALDDMEEEEAPSLGCIHYKRNVKIQCFDCHRWHTCRHCHDEVEDHHLNRKLTRNMFCMLCATPQPAGEVCRECGEQTAWYYCDICKLWDNDSTKSIYHCPDCGICRRGEGLGKDFVHCKKCNVCISIQYADDHRCIERATDCDCPICGDYMFTSSTDVVAMPCGHYLHRDCYRQYMDTAYKCPICKKSAVNMELQWRKLEHAIQSQPMPPQFADTRAVIHCNDCSVRSSVMYHWLGNQCGHCDSFNTNELQLLS</sequence>
<feature type="non-terminal residue" evidence="9">
    <location>
        <position position="374"/>
    </location>
</feature>
<name>A0A9P4LU48_9PEZI</name>
<dbReference type="InterPro" id="IPR017921">
    <property type="entry name" value="Znf_CTCHY"/>
</dbReference>
<evidence type="ECO:0000259" key="7">
    <source>
        <dbReference type="PROSITE" id="PS51266"/>
    </source>
</evidence>
<dbReference type="InterPro" id="IPR039512">
    <property type="entry name" value="RCHY1_zinc-ribbon"/>
</dbReference>
<dbReference type="PROSITE" id="PS51270">
    <property type="entry name" value="ZF_CTCHY"/>
    <property type="match status" value="1"/>
</dbReference>
<dbReference type="Pfam" id="PF14599">
    <property type="entry name" value="zinc_ribbon_6"/>
    <property type="match status" value="1"/>
</dbReference>
<dbReference type="GO" id="GO:0005634">
    <property type="term" value="C:nucleus"/>
    <property type="evidence" value="ECO:0007669"/>
    <property type="project" value="TreeGrafter"/>
</dbReference>
<dbReference type="SUPFAM" id="SSF161219">
    <property type="entry name" value="CHY zinc finger-like"/>
    <property type="match status" value="1"/>
</dbReference>
<dbReference type="PANTHER" id="PTHR21319:SF0">
    <property type="entry name" value="AND RING FINGER DOMAIN PROTEIN, PUTATIVE (AFU_ORTHOLOGUE AFUA_1G08900)-RELATED"/>
    <property type="match status" value="1"/>
</dbReference>
<dbReference type="InterPro" id="IPR037274">
    <property type="entry name" value="Znf_CHY_sf"/>
</dbReference>
<protein>
    <submittedName>
        <fullName evidence="9">Zf-CHY-domain-containing protein</fullName>
    </submittedName>
</protein>
<dbReference type="Gene3D" id="3.30.40.10">
    <property type="entry name" value="Zinc/RING finger domain, C3HC4 (zinc finger)"/>
    <property type="match status" value="1"/>
</dbReference>
<dbReference type="PANTHER" id="PTHR21319">
    <property type="entry name" value="RING FINGER AND CHY ZINC FINGER DOMAIN-CONTAINING PROTEIN 1"/>
    <property type="match status" value="1"/>
</dbReference>
<feature type="non-terminal residue" evidence="9">
    <location>
        <position position="1"/>
    </location>
</feature>
<evidence type="ECO:0000313" key="9">
    <source>
        <dbReference type="EMBL" id="KAF2086160.1"/>
    </source>
</evidence>
<proteinExistence type="predicted"/>
<gene>
    <name evidence="9" type="ORF">K490DRAFT_13912</name>
</gene>
<feature type="domain" description="CTCHY-type" evidence="8">
    <location>
        <begin position="197"/>
        <end position="263"/>
    </location>
</feature>
<dbReference type="InterPro" id="IPR013083">
    <property type="entry name" value="Znf_RING/FYVE/PHD"/>
</dbReference>
<feature type="domain" description="CHY-type" evidence="7">
    <location>
        <begin position="128"/>
        <end position="195"/>
    </location>
</feature>
<dbReference type="SMART" id="SM00184">
    <property type="entry name" value="RING"/>
    <property type="match status" value="1"/>
</dbReference>
<comment type="caution">
    <text evidence="9">The sequence shown here is derived from an EMBL/GenBank/DDBJ whole genome shotgun (WGS) entry which is preliminary data.</text>
</comment>
<keyword evidence="10" id="KW-1185">Reference proteome</keyword>
<dbReference type="GO" id="GO:0006511">
    <property type="term" value="P:ubiquitin-dependent protein catabolic process"/>
    <property type="evidence" value="ECO:0007669"/>
    <property type="project" value="TreeGrafter"/>
</dbReference>
<dbReference type="InterPro" id="IPR037275">
    <property type="entry name" value="Znf_CTCHY_sf"/>
</dbReference>